<reference evidence="2" key="1">
    <citation type="submission" date="2021-06" db="EMBL/GenBank/DDBJ databases">
        <authorList>
            <person name="Hodson N. C."/>
            <person name="Mongue J. A."/>
            <person name="Jaron S. K."/>
        </authorList>
    </citation>
    <scope>NUCLEOTIDE SEQUENCE</scope>
</reference>
<protein>
    <submittedName>
        <fullName evidence="2">Uncharacterized protein</fullName>
    </submittedName>
</protein>
<feature type="region of interest" description="Disordered" evidence="1">
    <location>
        <begin position="165"/>
        <end position="188"/>
    </location>
</feature>
<accession>A0A8J2P8I6</accession>
<proteinExistence type="predicted"/>
<evidence type="ECO:0000256" key="1">
    <source>
        <dbReference type="SAM" id="MobiDB-lite"/>
    </source>
</evidence>
<gene>
    <name evidence="2" type="ORF">AFUS01_LOCUS23419</name>
</gene>
<feature type="region of interest" description="Disordered" evidence="1">
    <location>
        <begin position="1"/>
        <end position="45"/>
    </location>
</feature>
<evidence type="ECO:0000313" key="3">
    <source>
        <dbReference type="Proteomes" id="UP000708208"/>
    </source>
</evidence>
<dbReference type="EMBL" id="CAJVCH010281909">
    <property type="protein sequence ID" value="CAG7784752.1"/>
    <property type="molecule type" value="Genomic_DNA"/>
</dbReference>
<feature type="non-terminal residue" evidence="2">
    <location>
        <position position="1"/>
    </location>
</feature>
<comment type="caution">
    <text evidence="2">The sequence shown here is derived from an EMBL/GenBank/DDBJ whole genome shotgun (WGS) entry which is preliminary data.</text>
</comment>
<dbReference type="Proteomes" id="UP000708208">
    <property type="component" value="Unassembled WGS sequence"/>
</dbReference>
<feature type="compositionally biased region" description="Acidic residues" evidence="1">
    <location>
        <begin position="1"/>
        <end position="10"/>
    </location>
</feature>
<name>A0A8J2P8I6_9HEXA</name>
<evidence type="ECO:0000313" key="2">
    <source>
        <dbReference type="EMBL" id="CAG7784752.1"/>
    </source>
</evidence>
<dbReference type="AlphaFoldDB" id="A0A8J2P8I6"/>
<keyword evidence="3" id="KW-1185">Reference proteome</keyword>
<organism evidence="2 3">
    <name type="scientific">Allacma fusca</name>
    <dbReference type="NCBI Taxonomy" id="39272"/>
    <lineage>
        <taxon>Eukaryota</taxon>
        <taxon>Metazoa</taxon>
        <taxon>Ecdysozoa</taxon>
        <taxon>Arthropoda</taxon>
        <taxon>Hexapoda</taxon>
        <taxon>Collembola</taxon>
        <taxon>Symphypleona</taxon>
        <taxon>Sminthuridae</taxon>
        <taxon>Allacma</taxon>
    </lineage>
</organism>
<sequence length="188" mass="20909">MTSDLSEAEDIGTRQRPRKRYLQSDSDEIENIKHRGAGSKKQNLLSNSLPAPPEAFAINVNNEGMLNPFDMDSSNSSSINDGEVQEVIVQTRSSELIVLHDVSSQTDQVMYSSNAEFQAYSVRKFNELKVAINQVRDLVLASSISPQSSTDNMSNDFEELETIFPVSSDPDWESFNASLAEGTRKQQV</sequence>